<dbReference type="OrthoDB" id="338622at2759"/>
<reference evidence="2" key="2">
    <citation type="submission" date="2021-10" db="EMBL/GenBank/DDBJ databases">
        <title>Phylogenomics reveals ancestral predisposition of the termite-cultivated fungus Termitomyces towards a domesticated lifestyle.</title>
        <authorList>
            <person name="Auxier B."/>
            <person name="Grum-Grzhimaylo A."/>
            <person name="Cardenas M.E."/>
            <person name="Lodge J.D."/>
            <person name="Laessoe T."/>
            <person name="Pedersen O."/>
            <person name="Smith M.E."/>
            <person name="Kuyper T.W."/>
            <person name="Franco-Molano E.A."/>
            <person name="Baroni T.J."/>
            <person name="Aanen D.K."/>
        </authorList>
    </citation>
    <scope>NUCLEOTIDE SEQUENCE</scope>
    <source>
        <strain evidence="2">D49</strain>
    </source>
</reference>
<proteinExistence type="predicted"/>
<name>A0A9P7K9D0_9AGAR</name>
<keyword evidence="3" id="KW-1185">Reference proteome</keyword>
<reference evidence="2" key="1">
    <citation type="submission" date="2021-02" db="EMBL/GenBank/DDBJ databases">
        <authorList>
            <person name="Nieuwenhuis M."/>
            <person name="Van De Peppel L.J.J."/>
        </authorList>
    </citation>
    <scope>NUCLEOTIDE SEQUENCE</scope>
    <source>
        <strain evidence="2">D49</strain>
    </source>
</reference>
<dbReference type="AlphaFoldDB" id="A0A9P7K9D0"/>
<protein>
    <submittedName>
        <fullName evidence="2">Uncharacterized protein</fullName>
    </submittedName>
</protein>
<feature type="region of interest" description="Disordered" evidence="1">
    <location>
        <begin position="1"/>
        <end position="46"/>
    </location>
</feature>
<feature type="compositionally biased region" description="Polar residues" evidence="1">
    <location>
        <begin position="11"/>
        <end position="20"/>
    </location>
</feature>
<organism evidence="2 3">
    <name type="scientific">Sphagnurus paluster</name>
    <dbReference type="NCBI Taxonomy" id="117069"/>
    <lineage>
        <taxon>Eukaryota</taxon>
        <taxon>Fungi</taxon>
        <taxon>Dikarya</taxon>
        <taxon>Basidiomycota</taxon>
        <taxon>Agaricomycotina</taxon>
        <taxon>Agaricomycetes</taxon>
        <taxon>Agaricomycetidae</taxon>
        <taxon>Agaricales</taxon>
        <taxon>Tricholomatineae</taxon>
        <taxon>Lyophyllaceae</taxon>
        <taxon>Sphagnurus</taxon>
    </lineage>
</organism>
<evidence type="ECO:0000313" key="2">
    <source>
        <dbReference type="EMBL" id="KAG5639736.1"/>
    </source>
</evidence>
<dbReference type="Proteomes" id="UP000717328">
    <property type="component" value="Unassembled WGS sequence"/>
</dbReference>
<accession>A0A9P7K9D0</accession>
<dbReference type="SUPFAM" id="SSF50978">
    <property type="entry name" value="WD40 repeat-like"/>
    <property type="match status" value="1"/>
</dbReference>
<dbReference type="InterPro" id="IPR036322">
    <property type="entry name" value="WD40_repeat_dom_sf"/>
</dbReference>
<evidence type="ECO:0000256" key="1">
    <source>
        <dbReference type="SAM" id="MobiDB-lite"/>
    </source>
</evidence>
<gene>
    <name evidence="2" type="ORF">H0H81_000016</name>
</gene>
<dbReference type="EMBL" id="JABCKI010005714">
    <property type="protein sequence ID" value="KAG5639736.1"/>
    <property type="molecule type" value="Genomic_DNA"/>
</dbReference>
<comment type="caution">
    <text evidence="2">The sequence shown here is derived from an EMBL/GenBank/DDBJ whole genome shotgun (WGS) entry which is preliminary data.</text>
</comment>
<sequence>MESHNLEKETSNITNLTSIPLPNPFKALTNQSAEQFPPGRSPKEPGRVALDDERDLAEIIAGSVPLGFRARSVGGKLLGISWSEQQLTAFEYELGYIRILYTDPVTGIKDLQWTRDSSYTMLFENRAEVYVVQLVDHDNDAVKGSGTFGWRANVTSRLIQTIALREYDAVDICSALRILTTSLSSSGTRSITTFDTGEIINLPRIIWQSDQSIPKSTQKAEITSLLPLELDIIVQGYNDGRLRQSSMLNMIGDSAKNSTSDKVSDLPLNGFVTALHLISNSSTKERLLVGGGDDGSVAFWTIDQFKLCARWILFTTCLSTVVPVLDTHESPLRGCALCVSTDGTVAVIAIDGFQLYVFLNQLPCATTKHEQLIPHTRLSCTFA</sequence>
<evidence type="ECO:0000313" key="3">
    <source>
        <dbReference type="Proteomes" id="UP000717328"/>
    </source>
</evidence>
<feature type="compositionally biased region" description="Basic and acidic residues" evidence="1">
    <location>
        <begin position="1"/>
        <end position="10"/>
    </location>
</feature>